<dbReference type="InterPro" id="IPR047959">
    <property type="entry name" value="Transpos_IS5"/>
</dbReference>
<dbReference type="InterPro" id="IPR002559">
    <property type="entry name" value="Transposase_11"/>
</dbReference>
<evidence type="ECO:0000313" key="10">
    <source>
        <dbReference type="Proteomes" id="UP000000343"/>
    </source>
</evidence>
<reference evidence="10" key="1">
    <citation type="submission" date="2011-01" db="EMBL/GenBank/DDBJ databases">
        <title>Complete sequence of chromosome of Acidobacterium sp. MP5ACTX9.</title>
        <authorList>
            <consortium name="US DOE Joint Genome Institute"/>
            <person name="Lucas S."/>
            <person name="Copeland A."/>
            <person name="Lapidus A."/>
            <person name="Cheng J.-F."/>
            <person name="Goodwin L."/>
            <person name="Pitluck S."/>
            <person name="Teshima H."/>
            <person name="Detter J.C."/>
            <person name="Han C."/>
            <person name="Tapia R."/>
            <person name="Land M."/>
            <person name="Hauser L."/>
            <person name="Kyrpides N."/>
            <person name="Ivanova N."/>
            <person name="Ovchinnikova G."/>
            <person name="Pagani I."/>
            <person name="Rawat S.R."/>
            <person name="Mannisto M."/>
            <person name="Haggblom M.M."/>
            <person name="Woyke T."/>
        </authorList>
    </citation>
    <scope>NUCLEOTIDE SEQUENCE [LARGE SCALE GENOMIC DNA]</scope>
    <source>
        <strain evidence="10">MP5ACTX9</strain>
    </source>
</reference>
<dbReference type="HOGENOM" id="CLU_049873_1_2_0"/>
<dbReference type="PANTHER" id="PTHR35604:SF2">
    <property type="entry name" value="TRANSPOSASE INSH FOR INSERTION SEQUENCE ELEMENT IS5A-RELATED"/>
    <property type="match status" value="1"/>
</dbReference>
<keyword evidence="4" id="KW-0238">DNA-binding</keyword>
<evidence type="ECO:0000256" key="3">
    <source>
        <dbReference type="ARBA" id="ARBA00022578"/>
    </source>
</evidence>
<dbReference type="NCBIfam" id="NF033581">
    <property type="entry name" value="transpos_IS5_4"/>
    <property type="match status" value="1"/>
</dbReference>
<keyword evidence="3" id="KW-0815">Transposition</keyword>
<dbReference type="GO" id="GO:0004803">
    <property type="term" value="F:transposase activity"/>
    <property type="evidence" value="ECO:0007669"/>
    <property type="project" value="InterPro"/>
</dbReference>
<gene>
    <name evidence="8" type="ordered locus">AciX9_2249</name>
    <name evidence="9" type="ordered locus">AciX9_3869</name>
</gene>
<keyword evidence="10" id="KW-1185">Reference proteome</keyword>
<evidence type="ECO:0000259" key="6">
    <source>
        <dbReference type="Pfam" id="PF01609"/>
    </source>
</evidence>
<accession>E8X363</accession>
<evidence type="ECO:0000256" key="4">
    <source>
        <dbReference type="ARBA" id="ARBA00023125"/>
    </source>
</evidence>
<dbReference type="AlphaFoldDB" id="E8X363"/>
<dbReference type="Proteomes" id="UP000000343">
    <property type="component" value="Chromosome"/>
</dbReference>
<feature type="domain" description="Transposase InsH N-terminal" evidence="7">
    <location>
        <begin position="19"/>
        <end position="109"/>
    </location>
</feature>
<feature type="domain" description="Transposase IS4-like" evidence="6">
    <location>
        <begin position="137"/>
        <end position="305"/>
    </location>
</feature>
<dbReference type="GO" id="GO:0003677">
    <property type="term" value="F:DNA binding"/>
    <property type="evidence" value="ECO:0007669"/>
    <property type="project" value="UniProtKB-KW"/>
</dbReference>
<dbReference type="InterPro" id="IPR008490">
    <property type="entry name" value="Transposase_InsH_N"/>
</dbReference>
<evidence type="ECO:0000313" key="8">
    <source>
        <dbReference type="EMBL" id="ADW69287.1"/>
    </source>
</evidence>
<reference evidence="9" key="4">
    <citation type="submission" date="2011-01" db="EMBL/GenBank/DDBJ databases">
        <title>Complete sequence of plasmid2 of Granulicella sp. MP5ACTX9.</title>
        <authorList>
            <consortium name="US DOE Joint Genome Institute"/>
            <person name="Lucas S."/>
            <person name="Copeland A."/>
            <person name="Lapidus A."/>
            <person name="Cheng J.-F."/>
            <person name="Goodwin L."/>
            <person name="Pitluck S."/>
            <person name="Teshima H."/>
            <person name="Detter J.C."/>
            <person name="Han C."/>
            <person name="Tapia R."/>
            <person name="Land M."/>
            <person name="Hauser L."/>
            <person name="Kyrpides N."/>
            <person name="Ivanova N."/>
            <person name="Ovchinnikova G."/>
            <person name="Pagani I."/>
            <person name="Rawat S.R."/>
            <person name="Mannisto M."/>
            <person name="Haggblom M.M."/>
            <person name="Woyke T."/>
        </authorList>
    </citation>
    <scope>NUCLEOTIDE SEQUENCE</scope>
    <source>
        <strain evidence="9">MP5ACTX9</strain>
        <plasmid evidence="9">pACIX902</plasmid>
    </source>
</reference>
<dbReference type="PaxDb" id="1198114-AciX9_2249"/>
<dbReference type="PANTHER" id="PTHR35604">
    <property type="entry name" value="TRANSPOSASE INSH FOR INSERTION SEQUENCE ELEMENT IS5A-RELATED"/>
    <property type="match status" value="1"/>
</dbReference>
<evidence type="ECO:0000259" key="7">
    <source>
        <dbReference type="Pfam" id="PF05598"/>
    </source>
</evidence>
<dbReference type="GO" id="GO:0006313">
    <property type="term" value="P:DNA transposition"/>
    <property type="evidence" value="ECO:0007669"/>
    <property type="project" value="InterPro"/>
</dbReference>
<name>E8X363_GRATM</name>
<dbReference type="Proteomes" id="UP000000343">
    <property type="component" value="Plasmid pACIX902"/>
</dbReference>
<dbReference type="KEGG" id="acm:AciX9_3869"/>
<proteinExistence type="inferred from homology"/>
<comment type="function">
    <text evidence="1">Involved in the transposition of the insertion sequence IS5.</text>
</comment>
<keyword evidence="9" id="KW-0614">Plasmid</keyword>
<geneLocation type="plasmid" evidence="9 10">
    <name>pACIX902</name>
</geneLocation>
<dbReference type="KEGG" id="acm:AciX9_2249"/>
<dbReference type="Pfam" id="PF05598">
    <property type="entry name" value="DUF772"/>
    <property type="match status" value="1"/>
</dbReference>
<dbReference type="Pfam" id="PF01609">
    <property type="entry name" value="DDE_Tnp_1"/>
    <property type="match status" value="1"/>
</dbReference>
<dbReference type="eggNOG" id="COG3039">
    <property type="taxonomic scope" value="Bacteria"/>
</dbReference>
<keyword evidence="5" id="KW-0233">DNA recombination</keyword>
<reference evidence="8" key="2">
    <citation type="submission" date="2011-01" db="EMBL/GenBank/DDBJ databases">
        <title>Complete sequence of chromosome of Granulicella sp. MP5ACTX9.</title>
        <authorList>
            <consortium name="US DOE Joint Genome Institute"/>
            <person name="Lucas S."/>
            <person name="Copeland A."/>
            <person name="Lapidus A."/>
            <person name="Cheng J.-F."/>
            <person name="Goodwin L."/>
            <person name="Pitluck S."/>
            <person name="Teshima H."/>
            <person name="Detter J.C."/>
            <person name="Han C."/>
            <person name="Tapia R."/>
            <person name="Land M."/>
            <person name="Hauser L."/>
            <person name="Kyrpides N."/>
            <person name="Ivanova N."/>
            <person name="Ovchinnikova G."/>
            <person name="Pagani I."/>
            <person name="Rawat S.R."/>
            <person name="Mannisto M."/>
            <person name="Haggblom M.M."/>
            <person name="Woyke T."/>
        </authorList>
    </citation>
    <scope>NUCLEOTIDE SEQUENCE</scope>
    <source>
        <strain evidence="8">MP5ACTX9</strain>
    </source>
</reference>
<dbReference type="EMBL" id="CP002480">
    <property type="protein sequence ID" value="ADW69287.1"/>
    <property type="molecule type" value="Genomic_DNA"/>
</dbReference>
<comment type="similarity">
    <text evidence="2">Belongs to the transposase 11 family.</text>
</comment>
<evidence type="ECO:0000256" key="5">
    <source>
        <dbReference type="ARBA" id="ARBA00023172"/>
    </source>
</evidence>
<organism evidence="10">
    <name type="scientific">Granulicella tundricola (strain ATCC BAA-1859 / DSM 23138 / MP5ACTX9)</name>
    <dbReference type="NCBI Taxonomy" id="1198114"/>
    <lineage>
        <taxon>Bacteria</taxon>
        <taxon>Pseudomonadati</taxon>
        <taxon>Acidobacteriota</taxon>
        <taxon>Terriglobia</taxon>
        <taxon>Terriglobales</taxon>
        <taxon>Acidobacteriaceae</taxon>
        <taxon>Granulicella</taxon>
    </lineage>
</organism>
<dbReference type="EMBL" id="CP002482">
    <property type="protein sequence ID" value="ADW71151.1"/>
    <property type="molecule type" value="Genomic_DNA"/>
</dbReference>
<sequence>MAMRQQTFASQSSFEKYGRELFLDEMEVVVPWVELQALVEPHYPKACNGRRPVGLGIMLRTYFMQQWFNLSDPGVEEAFHESFTLRRFAGVDLGVAPAPDETTVLCFRHLLEKHDLGGAMLDAVNLHLAAKGIRIETGTIVDVTIIHAPSSTKNEKKERDPAMRQTRKGKQWYFGLKAHVGVDAKEGHRHSVATSAANVSDVPMLPDLLHGEERKVWGDGGYQGQTKAIRQAAPKAQDMTCKRTRFKNYVDEAAKKKNTTKSKVRAKVEHVFRILKRVFGFDKVRYRGIAKNHHRLCTNFALINLYLHRKHLAGLAA</sequence>
<evidence type="ECO:0000313" key="9">
    <source>
        <dbReference type="EMBL" id="ADW71151.1"/>
    </source>
</evidence>
<reference evidence="10" key="3">
    <citation type="submission" date="2011-01" db="EMBL/GenBank/DDBJ databases">
        <title>Complete sequence of plasmid2 of Acidobacterium sp. MP5ACTX9.</title>
        <authorList>
            <consortium name="US DOE Joint Genome Institute"/>
            <person name="Lucas S."/>
            <person name="Copeland A."/>
            <person name="Lapidus A."/>
            <person name="Cheng J.-F."/>
            <person name="Goodwin L."/>
            <person name="Pitluck S."/>
            <person name="Teshima H."/>
            <person name="Detter J.C."/>
            <person name="Han C."/>
            <person name="Tapia R."/>
            <person name="Land M."/>
            <person name="Hauser L."/>
            <person name="Kyrpides N."/>
            <person name="Ivanova N."/>
            <person name="Ovchinnikova G."/>
            <person name="Pagani I."/>
            <person name="Rawat S.R."/>
            <person name="Mannisto M."/>
            <person name="Haggblom M.M."/>
            <person name="Woyke T."/>
        </authorList>
    </citation>
    <scope>NUCLEOTIDE SEQUENCE [LARGE SCALE GENOMIC DNA]</scope>
    <source>
        <strain evidence="10">MP5ACTX9</strain>
        <plasmid evidence="10">Plasmid pACIX902</plasmid>
    </source>
</reference>
<evidence type="ECO:0000256" key="1">
    <source>
        <dbReference type="ARBA" id="ARBA00003544"/>
    </source>
</evidence>
<evidence type="ECO:0000256" key="2">
    <source>
        <dbReference type="ARBA" id="ARBA00010075"/>
    </source>
</evidence>
<protein>
    <submittedName>
        <fullName evidence="8">Transposase IS4 family protein</fullName>
    </submittedName>
</protein>